<organism evidence="6">
    <name type="scientific">Telmatobacter sp. DSM 110680</name>
    <dbReference type="NCBI Taxonomy" id="3036704"/>
    <lineage>
        <taxon>Bacteria</taxon>
        <taxon>Pseudomonadati</taxon>
        <taxon>Acidobacteriota</taxon>
        <taxon>Terriglobia</taxon>
        <taxon>Terriglobales</taxon>
        <taxon>Acidobacteriaceae</taxon>
        <taxon>Telmatobacter</taxon>
    </lineage>
</organism>
<keyword evidence="1 3" id="KW-0732">Signal</keyword>
<dbReference type="PANTHER" id="PTHR33619">
    <property type="entry name" value="POLYSACCHARIDE EXPORT PROTEIN GFCE-RELATED"/>
    <property type="match status" value="1"/>
</dbReference>
<protein>
    <submittedName>
        <fullName evidence="6">SLBB domain-containing protein</fullName>
    </submittedName>
</protein>
<feature type="compositionally biased region" description="Basic and acidic residues" evidence="2">
    <location>
        <begin position="197"/>
        <end position="210"/>
    </location>
</feature>
<accession>A0AAU7DNB6</accession>
<feature type="domain" description="Soluble ligand binding" evidence="5">
    <location>
        <begin position="351"/>
        <end position="394"/>
    </location>
</feature>
<feature type="region of interest" description="Disordered" evidence="2">
    <location>
        <begin position="179"/>
        <end position="222"/>
    </location>
</feature>
<feature type="signal peptide" evidence="3">
    <location>
        <begin position="1"/>
        <end position="30"/>
    </location>
</feature>
<dbReference type="PANTHER" id="PTHR33619:SF3">
    <property type="entry name" value="POLYSACCHARIDE EXPORT PROTEIN GFCE-RELATED"/>
    <property type="match status" value="1"/>
</dbReference>
<feature type="compositionally biased region" description="Polar residues" evidence="2">
    <location>
        <begin position="34"/>
        <end position="44"/>
    </location>
</feature>
<dbReference type="InterPro" id="IPR049712">
    <property type="entry name" value="Poly_export"/>
</dbReference>
<evidence type="ECO:0000256" key="1">
    <source>
        <dbReference type="ARBA" id="ARBA00022729"/>
    </source>
</evidence>
<dbReference type="GO" id="GO:0015159">
    <property type="term" value="F:polysaccharide transmembrane transporter activity"/>
    <property type="evidence" value="ECO:0007669"/>
    <property type="project" value="InterPro"/>
</dbReference>
<evidence type="ECO:0000313" key="6">
    <source>
        <dbReference type="EMBL" id="XBH18819.1"/>
    </source>
</evidence>
<evidence type="ECO:0000256" key="3">
    <source>
        <dbReference type="SAM" id="SignalP"/>
    </source>
</evidence>
<evidence type="ECO:0000256" key="2">
    <source>
        <dbReference type="SAM" id="MobiDB-lite"/>
    </source>
</evidence>
<reference evidence="6" key="1">
    <citation type="submission" date="2023-03" db="EMBL/GenBank/DDBJ databases">
        <title>Edaphobacter sp.</title>
        <authorList>
            <person name="Huber K.J."/>
            <person name="Papendorf J."/>
            <person name="Pilke C."/>
            <person name="Bunk B."/>
            <person name="Sproeer C."/>
            <person name="Pester M."/>
        </authorList>
    </citation>
    <scope>NUCLEOTIDE SEQUENCE</scope>
    <source>
        <strain evidence="6">DSM 110680</strain>
    </source>
</reference>
<dbReference type="Gene3D" id="3.10.560.10">
    <property type="entry name" value="Outer membrane lipoprotein wza domain like"/>
    <property type="match status" value="5"/>
</dbReference>
<feature type="domain" description="Soluble ligand binding" evidence="5">
    <location>
        <begin position="708"/>
        <end position="751"/>
    </location>
</feature>
<dbReference type="Pfam" id="PF10531">
    <property type="entry name" value="SLBB"/>
    <property type="match status" value="5"/>
</dbReference>
<dbReference type="InterPro" id="IPR019554">
    <property type="entry name" value="Soluble_ligand-bd"/>
</dbReference>
<evidence type="ECO:0000259" key="4">
    <source>
        <dbReference type="Pfam" id="PF02563"/>
    </source>
</evidence>
<dbReference type="EMBL" id="CP121196">
    <property type="protein sequence ID" value="XBH18819.1"/>
    <property type="molecule type" value="Genomic_DNA"/>
</dbReference>
<evidence type="ECO:0000259" key="5">
    <source>
        <dbReference type="Pfam" id="PF10531"/>
    </source>
</evidence>
<proteinExistence type="predicted"/>
<feature type="domain" description="Soluble ligand binding" evidence="5">
    <location>
        <begin position="610"/>
        <end position="647"/>
    </location>
</feature>
<feature type="domain" description="Soluble ligand binding" evidence="5">
    <location>
        <begin position="849"/>
        <end position="899"/>
    </location>
</feature>
<sequence>MTSQWRKTHFRALVSSAAATLCLFSSIVIAQTVPRPSTPSSPATDTADRSSRSENSDDFEPSTQVALSASQIISILQSRPEVMIEIKDLLAQTQHGDNAAGADSITDEMVYSQIVSDKNLRQNITIFLRARGYVNDDDLQRGLAQNHNSLERSDSGGFGGSNAESLQMAQTAHGFDPQVANLLTDGNAGLRPPVGSQRREDASDQPDRDTNSGISEPQVLRRPAPYNLASLRDLYTQIPDSSGPLKRFGSEAFVHRDKSPAGFAPLDVPVGPDYVLGPGDGLTIDLWGGFSQTLSRVVGADGHLTLPEAGDVQVAGLTLEKAQGLVQETLKKQYRSVQVSVSLSRLRTIRIYVVGDVQRPGAYEISSLASPLTALYAAGGPSAVGSLRILKHYRGKQLIGTVDLYDFLLRGMRETEHRIEAGDTLIVPPTGPQVAISGAVKRPAIYELKEETNLAAVLEDAGRITVAASLEHISVERIDANQLRETISIGTIAKDQKAVPEFEVKDGDRIHIAPIAPYSERIVYLEGHVVRPGRHPYHNGMRLSELLTSYKDLLPEPAAQGEIVRLVPPDLHVQTIDFNVPDVLIGNGNLPLQPFDTVRVLGRYDVDAPKVEIRGEVVRAGSYPLSEGMTAAQLVRMAGGFKRDALVETADLISYRVVNGTKIESQRSDVRIGDAVDRGDAAADRELKAGDVITIHQITGWNDIGASITIEGEVAHPGSYGFQEGERLSDVLRRTGGFRETAYPAGAVLVREQVRELEEKSRVELIRQIETSAAAARLSSNITSADQSGQAQMIQQQQEQILSRLKSQPATGRLVIHISSDIDKWAGTSADIEVRSGDVLRIPKRPGFVLVSGQVYNASAITFTPGKTAGWYLQHAGGATTAANRKEVFVIRANGSVVGRRSGEWYDHDVLSTHLEPGDVVVVPQKIIGASLLWRNLLSTAQIASSIAITAAVAGI</sequence>
<dbReference type="Pfam" id="PF02563">
    <property type="entry name" value="Poly_export"/>
    <property type="match status" value="1"/>
</dbReference>
<dbReference type="InterPro" id="IPR003715">
    <property type="entry name" value="Poly_export_N"/>
</dbReference>
<feature type="domain" description="Soluble ligand binding" evidence="5">
    <location>
        <begin position="434"/>
        <end position="480"/>
    </location>
</feature>
<gene>
    <name evidence="6" type="ORF">P8935_05765</name>
</gene>
<feature type="region of interest" description="Disordered" evidence="2">
    <location>
        <begin position="34"/>
        <end position="63"/>
    </location>
</feature>
<feature type="chain" id="PRO_5043470377" evidence="3">
    <location>
        <begin position="31"/>
        <end position="956"/>
    </location>
</feature>
<dbReference type="RefSeq" id="WP_348264037.1">
    <property type="nucleotide sequence ID" value="NZ_CP121196.1"/>
</dbReference>
<dbReference type="AlphaFoldDB" id="A0AAU7DNB6"/>
<feature type="domain" description="Polysaccharide export protein N-terminal" evidence="4">
    <location>
        <begin position="269"/>
        <end position="343"/>
    </location>
</feature>
<name>A0AAU7DNB6_9BACT</name>
<feature type="compositionally biased region" description="Basic and acidic residues" evidence="2">
    <location>
        <begin position="46"/>
        <end position="55"/>
    </location>
</feature>